<feature type="chain" id="PRO_5046133826" evidence="10">
    <location>
        <begin position="22"/>
        <end position="741"/>
    </location>
</feature>
<evidence type="ECO:0000256" key="7">
    <source>
        <dbReference type="ARBA" id="ARBA00022825"/>
    </source>
</evidence>
<gene>
    <name evidence="13" type="ORF">P9989_18730</name>
</gene>
<dbReference type="InterPro" id="IPR003137">
    <property type="entry name" value="PA_domain"/>
</dbReference>
<dbReference type="SUPFAM" id="SSF52743">
    <property type="entry name" value="Subtilisin-like"/>
    <property type="match status" value="1"/>
</dbReference>
<dbReference type="Gene3D" id="3.50.30.30">
    <property type="match status" value="1"/>
</dbReference>
<comment type="similarity">
    <text evidence="1 8 9">Belongs to the peptidase S8 family.</text>
</comment>
<keyword evidence="14" id="KW-1185">Reference proteome</keyword>
<accession>A0ABY8IVY3</accession>
<dbReference type="PROSITE" id="PS00137">
    <property type="entry name" value="SUBTILASE_HIS"/>
    <property type="match status" value="1"/>
</dbReference>
<dbReference type="EMBL" id="CP121671">
    <property type="protein sequence ID" value="WFT74368.1"/>
    <property type="molecule type" value="Genomic_DNA"/>
</dbReference>
<dbReference type="PANTHER" id="PTHR43806">
    <property type="entry name" value="PEPTIDASE S8"/>
    <property type="match status" value="1"/>
</dbReference>
<keyword evidence="2" id="KW-0134">Cell wall</keyword>
<evidence type="ECO:0000256" key="8">
    <source>
        <dbReference type="PROSITE-ProRule" id="PRU01240"/>
    </source>
</evidence>
<evidence type="ECO:0000256" key="2">
    <source>
        <dbReference type="ARBA" id="ARBA00022512"/>
    </source>
</evidence>
<keyword evidence="6 8" id="KW-0378">Hydrolase</keyword>
<dbReference type="InterPro" id="IPR023827">
    <property type="entry name" value="Peptidase_S8_Asp-AS"/>
</dbReference>
<dbReference type="CDD" id="cd07474">
    <property type="entry name" value="Peptidases_S8_subtilisin_Vpr-like"/>
    <property type="match status" value="1"/>
</dbReference>
<feature type="domain" description="PA" evidence="12">
    <location>
        <begin position="332"/>
        <end position="409"/>
    </location>
</feature>
<feature type="active site" description="Charge relay system" evidence="8">
    <location>
        <position position="184"/>
    </location>
</feature>
<dbReference type="PROSITE" id="PS00136">
    <property type="entry name" value="SUBTILASE_ASP"/>
    <property type="match status" value="1"/>
</dbReference>
<evidence type="ECO:0000256" key="3">
    <source>
        <dbReference type="ARBA" id="ARBA00022525"/>
    </source>
</evidence>
<organism evidence="13 14">
    <name type="scientific">Halobacillus naozhouensis</name>
    <dbReference type="NCBI Taxonomy" id="554880"/>
    <lineage>
        <taxon>Bacteria</taxon>
        <taxon>Bacillati</taxon>
        <taxon>Bacillota</taxon>
        <taxon>Bacilli</taxon>
        <taxon>Bacillales</taxon>
        <taxon>Bacillaceae</taxon>
        <taxon>Halobacillus</taxon>
    </lineage>
</organism>
<dbReference type="InterPro" id="IPR034213">
    <property type="entry name" value="S8_Vpr-like"/>
</dbReference>
<evidence type="ECO:0000313" key="14">
    <source>
        <dbReference type="Proteomes" id="UP001221597"/>
    </source>
</evidence>
<dbReference type="InterPro" id="IPR015500">
    <property type="entry name" value="Peptidase_S8_subtilisin-rel"/>
</dbReference>
<keyword evidence="3" id="KW-0964">Secreted</keyword>
<feature type="domain" description="Peptidase S8/S53" evidence="11">
    <location>
        <begin position="136"/>
        <end position="524"/>
    </location>
</feature>
<evidence type="ECO:0000256" key="5">
    <source>
        <dbReference type="ARBA" id="ARBA00022729"/>
    </source>
</evidence>
<evidence type="ECO:0000256" key="6">
    <source>
        <dbReference type="ARBA" id="ARBA00022801"/>
    </source>
</evidence>
<sequence>MRKFSALVLLTALMTAGFSQPGQQPTQPALFDQPEPSEETTIIVELDESPKAFASQIETRLPLLEVVATYNTIFQGVAIKGEAEELEKLVRLDSVVNQYPVHTYSTANNGKITSLAKKDRPLLTTEVVREQTSYTGEGVKVGVIDTGIDYTHPDLTASYQGGFDVVDFDKDPMETMGGFGATMHGTHVAGIIAANGDMKGVAPEAELYAYRALGPGGTGSSVQVIAAIEQAVEDGMDVINLSLGNTVNGPDWPTTKAVNKAVELGTTVVVAAGNAGPDTWTVGSPGTSSKAITVGASSLPTTRPVLTLPGLDRKVGVQLMQGSVPWTFSKKYPLINGGSGETAIPPATGKIVVMERGVVPFTEMAQMAYEQGAVGVIIYNNQPGMFQGALTSEVPIPVAAVSGRDGKWLMEHGVEGDQWLETTRVKVDHGIAPFSSRGPVTTNWIVKPDVLAPGVNIISTVPGGYQPLQGTSMAAPHVAGVAALMIEAHPNWSPAQIKQSLMTTADLLTKKEGQPYQPTAQGAGVINTEAAIQPDLWIEPGGLYFGRIADSFFRKKVMITLHNKGDKNQTISVPLPDSPAGVTWTVPETIQLAPDEKVEIPVELSVSKAFVEEGVHQGYITLKSEDQAYQLPYLFMMERADYEKVSGFELYKDWKTQGDLSYRFYLTETVDQITVDLYRAGTMLHQGTLFKREETGAGMIEGEIDRGLKEALTGPYIAVVTVTKDKQTYSYPFPVYLENQD</sequence>
<dbReference type="SUPFAM" id="SSF52025">
    <property type="entry name" value="PA domain"/>
    <property type="match status" value="1"/>
</dbReference>
<protein>
    <submittedName>
        <fullName evidence="13">S8 family serine peptidase</fullName>
    </submittedName>
</protein>
<feature type="active site" description="Charge relay system" evidence="8">
    <location>
        <position position="472"/>
    </location>
</feature>
<dbReference type="InterPro" id="IPR050131">
    <property type="entry name" value="Peptidase_S8_subtilisin-like"/>
</dbReference>
<evidence type="ECO:0000256" key="4">
    <source>
        <dbReference type="ARBA" id="ARBA00022670"/>
    </source>
</evidence>
<dbReference type="Pfam" id="PF00082">
    <property type="entry name" value="Peptidase_S8"/>
    <property type="match status" value="1"/>
</dbReference>
<dbReference type="InterPro" id="IPR022398">
    <property type="entry name" value="Peptidase_S8_His-AS"/>
</dbReference>
<dbReference type="InterPro" id="IPR036852">
    <property type="entry name" value="Peptidase_S8/S53_dom_sf"/>
</dbReference>
<feature type="active site" description="Charge relay system" evidence="8">
    <location>
        <position position="145"/>
    </location>
</feature>
<evidence type="ECO:0000259" key="12">
    <source>
        <dbReference type="Pfam" id="PF02225"/>
    </source>
</evidence>
<dbReference type="PROSITE" id="PS00138">
    <property type="entry name" value="SUBTILASE_SER"/>
    <property type="match status" value="1"/>
</dbReference>
<reference evidence="13 14" key="1">
    <citation type="submission" date="2023-04" db="EMBL/GenBank/DDBJ databases">
        <title>Genome sequence of Halobacillus naozhouensis KACC 21980.</title>
        <authorList>
            <person name="Kim S."/>
            <person name="Heo J."/>
            <person name="Kwon S.-W."/>
        </authorList>
    </citation>
    <scope>NUCLEOTIDE SEQUENCE [LARGE SCALE GENOMIC DNA]</scope>
    <source>
        <strain evidence="13 14">KCTC 13234</strain>
    </source>
</reference>
<dbReference type="RefSeq" id="WP_283076366.1">
    <property type="nucleotide sequence ID" value="NZ_CP121671.1"/>
</dbReference>
<dbReference type="Pfam" id="PF02225">
    <property type="entry name" value="PA"/>
    <property type="match status" value="1"/>
</dbReference>
<dbReference type="InterPro" id="IPR000209">
    <property type="entry name" value="Peptidase_S8/S53_dom"/>
</dbReference>
<evidence type="ECO:0000313" key="13">
    <source>
        <dbReference type="EMBL" id="WFT74368.1"/>
    </source>
</evidence>
<dbReference type="Gene3D" id="3.40.50.200">
    <property type="entry name" value="Peptidase S8/S53 domain"/>
    <property type="match status" value="1"/>
</dbReference>
<keyword evidence="5 10" id="KW-0732">Signal</keyword>
<evidence type="ECO:0000259" key="11">
    <source>
        <dbReference type="Pfam" id="PF00082"/>
    </source>
</evidence>
<keyword evidence="7 8" id="KW-0720">Serine protease</keyword>
<dbReference type="PROSITE" id="PS51892">
    <property type="entry name" value="SUBTILASE"/>
    <property type="match status" value="1"/>
</dbReference>
<dbReference type="PANTHER" id="PTHR43806:SF65">
    <property type="entry name" value="SERINE PROTEASE APRX"/>
    <property type="match status" value="1"/>
</dbReference>
<dbReference type="InterPro" id="IPR023828">
    <property type="entry name" value="Peptidase_S8_Ser-AS"/>
</dbReference>
<proteinExistence type="inferred from homology"/>
<evidence type="ECO:0000256" key="9">
    <source>
        <dbReference type="RuleBase" id="RU003355"/>
    </source>
</evidence>
<dbReference type="PRINTS" id="PR00723">
    <property type="entry name" value="SUBTILISIN"/>
</dbReference>
<evidence type="ECO:0000256" key="10">
    <source>
        <dbReference type="SAM" id="SignalP"/>
    </source>
</evidence>
<evidence type="ECO:0000256" key="1">
    <source>
        <dbReference type="ARBA" id="ARBA00011073"/>
    </source>
</evidence>
<dbReference type="Proteomes" id="UP001221597">
    <property type="component" value="Chromosome"/>
</dbReference>
<feature type="signal peptide" evidence="10">
    <location>
        <begin position="1"/>
        <end position="21"/>
    </location>
</feature>
<name>A0ABY8IVY3_9BACI</name>
<dbReference type="InterPro" id="IPR046450">
    <property type="entry name" value="PA_dom_sf"/>
</dbReference>
<keyword evidence="4 8" id="KW-0645">Protease</keyword>